<dbReference type="InterPro" id="IPR013087">
    <property type="entry name" value="Znf_C2H2_type"/>
</dbReference>
<feature type="domain" description="C2H2-type" evidence="9">
    <location>
        <begin position="183"/>
        <end position="208"/>
    </location>
</feature>
<dbReference type="SMART" id="SM00355">
    <property type="entry name" value="ZnF_C2H2"/>
    <property type="match status" value="5"/>
</dbReference>
<dbReference type="GO" id="GO:0005634">
    <property type="term" value="C:nucleus"/>
    <property type="evidence" value="ECO:0007669"/>
    <property type="project" value="UniProtKB-SubCell"/>
</dbReference>
<dbReference type="OrthoDB" id="6077919at2759"/>
<evidence type="ECO:0000256" key="3">
    <source>
        <dbReference type="ARBA" id="ARBA00022737"/>
    </source>
</evidence>
<feature type="domain" description="C2H2-type" evidence="9">
    <location>
        <begin position="153"/>
        <end position="181"/>
    </location>
</feature>
<dbReference type="PANTHER" id="PTHR24406">
    <property type="entry name" value="TRANSCRIPTIONAL REPRESSOR CTCFL-RELATED"/>
    <property type="match status" value="1"/>
</dbReference>
<feature type="domain" description="C2H2-type" evidence="9">
    <location>
        <begin position="35"/>
        <end position="63"/>
    </location>
</feature>
<evidence type="ECO:0000256" key="7">
    <source>
        <dbReference type="PROSITE-ProRule" id="PRU00042"/>
    </source>
</evidence>
<dbReference type="AlphaFoldDB" id="A0A1X2H5N6"/>
<keyword evidence="3" id="KW-0677">Repeat</keyword>
<evidence type="ECO:0000256" key="8">
    <source>
        <dbReference type="SAM" id="MobiDB-lite"/>
    </source>
</evidence>
<gene>
    <name evidence="10" type="ORF">BCR43DRAFT_346007</name>
</gene>
<dbReference type="Pfam" id="PF00096">
    <property type="entry name" value="zf-C2H2"/>
    <property type="match status" value="3"/>
</dbReference>
<keyword evidence="4 7" id="KW-0863">Zinc-finger</keyword>
<dbReference type="STRING" id="13706.A0A1X2H5N6"/>
<name>A0A1X2H5N6_SYNRA</name>
<feature type="region of interest" description="Disordered" evidence="8">
    <location>
        <begin position="1"/>
        <end position="25"/>
    </location>
</feature>
<dbReference type="Proteomes" id="UP000242180">
    <property type="component" value="Unassembled WGS sequence"/>
</dbReference>
<evidence type="ECO:0000313" key="10">
    <source>
        <dbReference type="EMBL" id="ORY93783.1"/>
    </source>
</evidence>
<proteinExistence type="predicted"/>
<keyword evidence="2" id="KW-0479">Metal-binding</keyword>
<dbReference type="EMBL" id="MCGN01000008">
    <property type="protein sequence ID" value="ORY93783.1"/>
    <property type="molecule type" value="Genomic_DNA"/>
</dbReference>
<keyword evidence="11" id="KW-1185">Reference proteome</keyword>
<keyword evidence="6" id="KW-0539">Nucleus</keyword>
<dbReference type="InParanoid" id="A0A1X2H5N6"/>
<organism evidence="10 11">
    <name type="scientific">Syncephalastrum racemosum</name>
    <name type="common">Filamentous fungus</name>
    <dbReference type="NCBI Taxonomy" id="13706"/>
    <lineage>
        <taxon>Eukaryota</taxon>
        <taxon>Fungi</taxon>
        <taxon>Fungi incertae sedis</taxon>
        <taxon>Mucoromycota</taxon>
        <taxon>Mucoromycotina</taxon>
        <taxon>Mucoromycetes</taxon>
        <taxon>Mucorales</taxon>
        <taxon>Syncephalastraceae</taxon>
        <taxon>Syncephalastrum</taxon>
    </lineage>
</organism>
<dbReference type="InterPro" id="IPR050888">
    <property type="entry name" value="ZnF_C2H2-type_TF"/>
</dbReference>
<sequence length="208" mass="24008">MVTSLHQYRKKYSEHVNESQEDRQSEEYGLVTKMHVCKLCGKRFGRPTTLEAHIRTLHAKTHHPRKAAQFEDCPHCNVTLAPSSMARHIRVKHPKASSKKESTCKKCNKTFGNLSGLRRHVTRMHPGVQRPAGDTSSPSKAIKHKHEDEHEKVTCTTCHRRFHRPSDLKRHKKVVHADQSGPFACHLCHKHFQHRSSKDRHAKTAHKK</sequence>
<protein>
    <recommendedName>
        <fullName evidence="9">C2H2-type domain-containing protein</fullName>
    </recommendedName>
</protein>
<dbReference type="SUPFAM" id="SSF57667">
    <property type="entry name" value="beta-beta-alpha zinc fingers"/>
    <property type="match status" value="2"/>
</dbReference>
<accession>A0A1X2H5N6</accession>
<comment type="subcellular location">
    <subcellularLocation>
        <location evidence="1">Nucleus</location>
    </subcellularLocation>
</comment>
<keyword evidence="5" id="KW-0862">Zinc</keyword>
<evidence type="ECO:0000256" key="2">
    <source>
        <dbReference type="ARBA" id="ARBA00022723"/>
    </source>
</evidence>
<feature type="region of interest" description="Disordered" evidence="8">
    <location>
        <begin position="126"/>
        <end position="149"/>
    </location>
</feature>
<dbReference type="InterPro" id="IPR036236">
    <property type="entry name" value="Znf_C2H2_sf"/>
</dbReference>
<dbReference type="Gene3D" id="3.30.160.60">
    <property type="entry name" value="Classic Zinc Finger"/>
    <property type="match status" value="3"/>
</dbReference>
<dbReference type="GO" id="GO:0008270">
    <property type="term" value="F:zinc ion binding"/>
    <property type="evidence" value="ECO:0007669"/>
    <property type="project" value="UniProtKB-KW"/>
</dbReference>
<evidence type="ECO:0000256" key="5">
    <source>
        <dbReference type="ARBA" id="ARBA00022833"/>
    </source>
</evidence>
<dbReference type="PROSITE" id="PS00028">
    <property type="entry name" value="ZINC_FINGER_C2H2_1"/>
    <property type="match status" value="4"/>
</dbReference>
<feature type="compositionally biased region" description="Basic and acidic residues" evidence="8">
    <location>
        <begin position="11"/>
        <end position="25"/>
    </location>
</feature>
<evidence type="ECO:0000256" key="1">
    <source>
        <dbReference type="ARBA" id="ARBA00004123"/>
    </source>
</evidence>
<comment type="caution">
    <text evidence="10">The sequence shown here is derived from an EMBL/GenBank/DDBJ whole genome shotgun (WGS) entry which is preliminary data.</text>
</comment>
<evidence type="ECO:0000256" key="4">
    <source>
        <dbReference type="ARBA" id="ARBA00022771"/>
    </source>
</evidence>
<reference evidence="10 11" key="1">
    <citation type="submission" date="2016-07" db="EMBL/GenBank/DDBJ databases">
        <title>Pervasive Adenine N6-methylation of Active Genes in Fungi.</title>
        <authorList>
            <consortium name="DOE Joint Genome Institute"/>
            <person name="Mondo S.J."/>
            <person name="Dannebaum R.O."/>
            <person name="Kuo R.C."/>
            <person name="Labutti K."/>
            <person name="Haridas S."/>
            <person name="Kuo A."/>
            <person name="Salamov A."/>
            <person name="Ahrendt S.R."/>
            <person name="Lipzen A."/>
            <person name="Sullivan W."/>
            <person name="Andreopoulos W.B."/>
            <person name="Clum A."/>
            <person name="Lindquist E."/>
            <person name="Daum C."/>
            <person name="Ramamoorthy G.K."/>
            <person name="Gryganskyi A."/>
            <person name="Culley D."/>
            <person name="Magnuson J.K."/>
            <person name="James T.Y."/>
            <person name="O'Malley M.A."/>
            <person name="Stajich J.E."/>
            <person name="Spatafora J.W."/>
            <person name="Visel A."/>
            <person name="Grigoriev I.V."/>
        </authorList>
    </citation>
    <scope>NUCLEOTIDE SEQUENCE [LARGE SCALE GENOMIC DNA]</scope>
    <source>
        <strain evidence="10 11">NRRL 2496</strain>
    </source>
</reference>
<evidence type="ECO:0000256" key="6">
    <source>
        <dbReference type="ARBA" id="ARBA00023242"/>
    </source>
</evidence>
<evidence type="ECO:0000313" key="11">
    <source>
        <dbReference type="Proteomes" id="UP000242180"/>
    </source>
</evidence>
<feature type="domain" description="C2H2-type" evidence="9">
    <location>
        <begin position="102"/>
        <end position="130"/>
    </location>
</feature>
<dbReference type="PROSITE" id="PS50157">
    <property type="entry name" value="ZINC_FINGER_C2H2_2"/>
    <property type="match status" value="4"/>
</dbReference>
<evidence type="ECO:0000259" key="9">
    <source>
        <dbReference type="PROSITE" id="PS50157"/>
    </source>
</evidence>